<comment type="caution">
    <text evidence="1">The sequence shown here is derived from an EMBL/GenBank/DDBJ whole genome shotgun (WGS) entry which is preliminary data.</text>
</comment>
<dbReference type="Proteomes" id="UP000823775">
    <property type="component" value="Unassembled WGS sequence"/>
</dbReference>
<sequence length="195" mass="22138">MKSRRVGIEIVRLEGNGRSINRETIEFPAERALSLGTFEVKHEENCQRISDQNMSAFFDVDDILYPLSFGISAQCMKNIIDYMIEKLGIDETKVSEMCISLYKEYGTTMAGLRAIGFDFDYDDYHSFVHGRLPYELLKTDYVLRIFCIACVSGKFFSSDQSSILISLLVHLAARKSAPTTGTIRISILSPWNCFV</sequence>
<keyword evidence="2" id="KW-1185">Reference proteome</keyword>
<evidence type="ECO:0000313" key="1">
    <source>
        <dbReference type="EMBL" id="MCD7462363.1"/>
    </source>
</evidence>
<dbReference type="Gene3D" id="1.10.150.450">
    <property type="match status" value="1"/>
</dbReference>
<dbReference type="PANTHER" id="PTHR12725:SF72">
    <property type="entry name" value="HALOACID DEHALOGENASE-LIKE HYDROLASE"/>
    <property type="match status" value="1"/>
</dbReference>
<proteinExistence type="predicted"/>
<evidence type="ECO:0000313" key="2">
    <source>
        <dbReference type="Proteomes" id="UP000823775"/>
    </source>
</evidence>
<gene>
    <name evidence="1" type="ORF">HAX54_048362</name>
</gene>
<dbReference type="EMBL" id="JACEIK010000798">
    <property type="protein sequence ID" value="MCD7462363.1"/>
    <property type="molecule type" value="Genomic_DNA"/>
</dbReference>
<name>A0ABS8SUG0_DATST</name>
<accession>A0ABS8SUG0</accession>
<dbReference type="PANTHER" id="PTHR12725">
    <property type="entry name" value="HALOACID DEHALOGENASE-LIKE HYDROLASE"/>
    <property type="match status" value="1"/>
</dbReference>
<organism evidence="1 2">
    <name type="scientific">Datura stramonium</name>
    <name type="common">Jimsonweed</name>
    <name type="synonym">Common thornapple</name>
    <dbReference type="NCBI Taxonomy" id="4076"/>
    <lineage>
        <taxon>Eukaryota</taxon>
        <taxon>Viridiplantae</taxon>
        <taxon>Streptophyta</taxon>
        <taxon>Embryophyta</taxon>
        <taxon>Tracheophyta</taxon>
        <taxon>Spermatophyta</taxon>
        <taxon>Magnoliopsida</taxon>
        <taxon>eudicotyledons</taxon>
        <taxon>Gunneridae</taxon>
        <taxon>Pentapetalae</taxon>
        <taxon>asterids</taxon>
        <taxon>lamiids</taxon>
        <taxon>Solanales</taxon>
        <taxon>Solanaceae</taxon>
        <taxon>Solanoideae</taxon>
        <taxon>Datureae</taxon>
        <taxon>Datura</taxon>
    </lineage>
</organism>
<protein>
    <submittedName>
        <fullName evidence="1">Uncharacterized protein</fullName>
    </submittedName>
</protein>
<reference evidence="1 2" key="1">
    <citation type="journal article" date="2021" name="BMC Genomics">
        <title>Datura genome reveals duplications of psychoactive alkaloid biosynthetic genes and high mutation rate following tissue culture.</title>
        <authorList>
            <person name="Rajewski A."/>
            <person name="Carter-House D."/>
            <person name="Stajich J."/>
            <person name="Litt A."/>
        </authorList>
    </citation>
    <scope>NUCLEOTIDE SEQUENCE [LARGE SCALE GENOMIC DNA]</scope>
    <source>
        <strain evidence="1">AR-01</strain>
    </source>
</reference>